<dbReference type="Pfam" id="PF03265">
    <property type="entry name" value="DNase_II"/>
    <property type="match status" value="1"/>
</dbReference>
<evidence type="ECO:0000313" key="4">
    <source>
        <dbReference type="EMBL" id="CAD7393341.1"/>
    </source>
</evidence>
<dbReference type="GO" id="GO:0006309">
    <property type="term" value="P:apoptotic DNA fragmentation"/>
    <property type="evidence" value="ECO:0007669"/>
    <property type="project" value="TreeGrafter"/>
</dbReference>
<dbReference type="PANTHER" id="PTHR10858">
    <property type="entry name" value="DEOXYRIBONUCLEASE II"/>
    <property type="match status" value="1"/>
</dbReference>
<dbReference type="EMBL" id="OC316694">
    <property type="protein sequence ID" value="CAD7393341.1"/>
    <property type="molecule type" value="Genomic_DNA"/>
</dbReference>
<reference evidence="4" key="1">
    <citation type="submission" date="2020-11" db="EMBL/GenBank/DDBJ databases">
        <authorList>
            <person name="Tran Van P."/>
        </authorList>
    </citation>
    <scope>NUCLEOTIDE SEQUENCE</scope>
</reference>
<comment type="similarity">
    <text evidence="1">Belongs to the DNase II family.</text>
</comment>
<evidence type="ECO:0000256" key="2">
    <source>
        <dbReference type="ARBA" id="ARBA00022801"/>
    </source>
</evidence>
<protein>
    <submittedName>
        <fullName evidence="4">Uncharacterized protein</fullName>
    </submittedName>
</protein>
<organism evidence="4">
    <name type="scientific">Timema cristinae</name>
    <name type="common">Walking stick</name>
    <dbReference type="NCBI Taxonomy" id="61476"/>
    <lineage>
        <taxon>Eukaryota</taxon>
        <taxon>Metazoa</taxon>
        <taxon>Ecdysozoa</taxon>
        <taxon>Arthropoda</taxon>
        <taxon>Hexapoda</taxon>
        <taxon>Insecta</taxon>
        <taxon>Pterygota</taxon>
        <taxon>Neoptera</taxon>
        <taxon>Polyneoptera</taxon>
        <taxon>Phasmatodea</taxon>
        <taxon>Timematodea</taxon>
        <taxon>Timematoidea</taxon>
        <taxon>Timematidae</taxon>
        <taxon>Timema</taxon>
    </lineage>
</organism>
<evidence type="ECO:0000256" key="3">
    <source>
        <dbReference type="SAM" id="MobiDB-lite"/>
    </source>
</evidence>
<dbReference type="GO" id="GO:0004531">
    <property type="term" value="F:deoxyribonuclease II activity"/>
    <property type="evidence" value="ECO:0007669"/>
    <property type="project" value="InterPro"/>
</dbReference>
<name>A0A7R9GRC0_TIMCR</name>
<gene>
    <name evidence="4" type="ORF">TCEB3V08_LOCUS1314</name>
</gene>
<keyword evidence="2" id="KW-0378">Hydrolase</keyword>
<dbReference type="CDD" id="cd09120">
    <property type="entry name" value="PLDc_DNaseII_1"/>
    <property type="match status" value="1"/>
</dbReference>
<dbReference type="InterPro" id="IPR004947">
    <property type="entry name" value="DNase_II"/>
</dbReference>
<dbReference type="AlphaFoldDB" id="A0A7R9GRC0"/>
<feature type="region of interest" description="Disordered" evidence="3">
    <location>
        <begin position="400"/>
        <end position="439"/>
    </location>
</feature>
<dbReference type="PANTHER" id="PTHR10858:SF23">
    <property type="entry name" value="DEOXYRIBONUCLEASE II"/>
    <property type="match status" value="1"/>
</dbReference>
<sequence>MFPPRWRGWQRRFSCLARLLRTGRSRFKSRFVVYKLPRIKKSDNELIQTGHAYTYITSKNVSSGWKLSTHSINDTTSIAGQTLKSLYDNGTKQDPGTLWILYNDQPPNGGVEIELGHTKGVVMSQSNGGFWLIHSVPHYPPSPNKSTHNAYSYPHTGLHYGQSLMCISLDAKQLDTVGIQLMYNEPEIYSVNTLGVLGNLFPNLMAAANNTRVQSAPWFHQAQINSLQGTKFSSFAKASHFHKDLYADWVAAALETDLVVESWTNGVGPMPSECSKQFKVENIQSVNVKVAATNFSSHLDHSKWALSVNNLTKSWVCVGDINRMCNALAFPKRPVMLYPSPLPSMFNVASQHSPPLLRGHWGESRALLNHLSGVDKRSRQTAGWDQSPGAELRAATHQNHPSNLVHCGNSPNHPSYPVHRGNSPNHPSYPVHRGNSPNHPSYMVRSCETTLGVIRNYPSSSRRRIRIQRVRENYDHT</sequence>
<accession>A0A7R9GRC0</accession>
<evidence type="ECO:0000256" key="1">
    <source>
        <dbReference type="ARBA" id="ARBA00007527"/>
    </source>
</evidence>
<proteinExistence type="inferred from homology"/>